<keyword evidence="1" id="KW-0812">Transmembrane</keyword>
<sequence length="371" mass="40782">MTTPLARRYRRLLLCYPRTHRRDELLATLLDAAPPDRTRPTLREASDLLRHGLRARLGRPASRTVVAWATLAAVISGLFGAAFATRAAWETVRPLPDAAQVRAMLLEILPNEPWDQVYPPPPATFAIYNQPLGWNMASEMMLGDGGEYSQAAIGAGVNGHPGDDPRRTVDEALANLESHGWRVYNTAWSDAYSCVGPPCDPTTIPQNATIAARRGDTALTLEVYTWSTPDTTHLSASFMRTTPLAVWPAGIAGFLLASLAALLLFGWASRRTEADYPSRPAATSSEHPARGWVMGLFGLAMVLWWAPTLYALPFMTLHHIREPHPTWHPMWEWLGQPTFSLFFVVGSGCLLLALALSALPRRQTEAITAAT</sequence>
<feature type="transmembrane region" description="Helical" evidence="1">
    <location>
        <begin position="289"/>
        <end position="306"/>
    </location>
</feature>
<reference evidence="3" key="1">
    <citation type="journal article" date="2019" name="Int. J. Syst. Evol. Microbiol.">
        <title>The Global Catalogue of Microorganisms (GCM) 10K type strain sequencing project: providing services to taxonomists for standard genome sequencing and annotation.</title>
        <authorList>
            <consortium name="The Broad Institute Genomics Platform"/>
            <consortium name="The Broad Institute Genome Sequencing Center for Infectious Disease"/>
            <person name="Wu L."/>
            <person name="Ma J."/>
        </authorList>
    </citation>
    <scope>NUCLEOTIDE SEQUENCE [LARGE SCALE GENOMIC DNA]</scope>
    <source>
        <strain evidence="3">JCM 17441</strain>
    </source>
</reference>
<evidence type="ECO:0008006" key="4">
    <source>
        <dbReference type="Google" id="ProtNLM"/>
    </source>
</evidence>
<evidence type="ECO:0000256" key="1">
    <source>
        <dbReference type="SAM" id="Phobius"/>
    </source>
</evidence>
<dbReference type="RefSeq" id="WP_345130101.1">
    <property type="nucleotide sequence ID" value="NZ_BAABAT010000015.1"/>
</dbReference>
<accession>A0ABP8DD77</accession>
<dbReference type="Proteomes" id="UP001500620">
    <property type="component" value="Unassembled WGS sequence"/>
</dbReference>
<evidence type="ECO:0000313" key="3">
    <source>
        <dbReference type="Proteomes" id="UP001500620"/>
    </source>
</evidence>
<name>A0ABP8DD77_9ACTN</name>
<keyword evidence="1" id="KW-0472">Membrane</keyword>
<feature type="transmembrane region" description="Helical" evidence="1">
    <location>
        <begin position="339"/>
        <end position="359"/>
    </location>
</feature>
<organism evidence="2 3">
    <name type="scientific">Dactylosporangium darangshiense</name>
    <dbReference type="NCBI Taxonomy" id="579108"/>
    <lineage>
        <taxon>Bacteria</taxon>
        <taxon>Bacillati</taxon>
        <taxon>Actinomycetota</taxon>
        <taxon>Actinomycetes</taxon>
        <taxon>Micromonosporales</taxon>
        <taxon>Micromonosporaceae</taxon>
        <taxon>Dactylosporangium</taxon>
    </lineage>
</organism>
<proteinExistence type="predicted"/>
<gene>
    <name evidence="2" type="ORF">GCM10022255_052280</name>
</gene>
<feature type="transmembrane region" description="Helical" evidence="1">
    <location>
        <begin position="65"/>
        <end position="89"/>
    </location>
</feature>
<evidence type="ECO:0000313" key="2">
    <source>
        <dbReference type="EMBL" id="GAA4253055.1"/>
    </source>
</evidence>
<feature type="transmembrane region" description="Helical" evidence="1">
    <location>
        <begin position="244"/>
        <end position="268"/>
    </location>
</feature>
<protein>
    <recommendedName>
        <fullName evidence="4">Integral membrane protein</fullName>
    </recommendedName>
</protein>
<comment type="caution">
    <text evidence="2">The sequence shown here is derived from an EMBL/GenBank/DDBJ whole genome shotgun (WGS) entry which is preliminary data.</text>
</comment>
<keyword evidence="1" id="KW-1133">Transmembrane helix</keyword>
<keyword evidence="3" id="KW-1185">Reference proteome</keyword>
<dbReference type="EMBL" id="BAABAT010000015">
    <property type="protein sequence ID" value="GAA4253055.1"/>
    <property type="molecule type" value="Genomic_DNA"/>
</dbReference>